<keyword evidence="6 9" id="KW-1133">Transmembrane helix</keyword>
<evidence type="ECO:0000256" key="1">
    <source>
        <dbReference type="ARBA" id="ARBA00004477"/>
    </source>
</evidence>
<evidence type="ECO:0000256" key="6">
    <source>
        <dbReference type="ARBA" id="ARBA00022989"/>
    </source>
</evidence>
<feature type="region of interest" description="Disordered" evidence="8">
    <location>
        <begin position="15"/>
        <end position="37"/>
    </location>
</feature>
<proteinExistence type="predicted"/>
<feature type="transmembrane region" description="Helical" evidence="9">
    <location>
        <begin position="224"/>
        <end position="242"/>
    </location>
</feature>
<evidence type="ECO:0000313" key="10">
    <source>
        <dbReference type="EMBL" id="RKU45702.1"/>
    </source>
</evidence>
<feature type="transmembrane region" description="Helical" evidence="9">
    <location>
        <begin position="79"/>
        <end position="102"/>
    </location>
</feature>
<comment type="subcellular location">
    <subcellularLocation>
        <location evidence="1">Endoplasmic reticulum membrane</location>
        <topology evidence="1">Multi-pass membrane protein</topology>
    </subcellularLocation>
</comment>
<dbReference type="GO" id="GO:0006506">
    <property type="term" value="P:GPI anchor biosynthetic process"/>
    <property type="evidence" value="ECO:0007669"/>
    <property type="project" value="UniProtKB-UniPathway"/>
</dbReference>
<dbReference type="GO" id="GO:0005789">
    <property type="term" value="C:endoplasmic reticulum membrane"/>
    <property type="evidence" value="ECO:0007669"/>
    <property type="project" value="UniProtKB-SubCell"/>
</dbReference>
<evidence type="ECO:0000256" key="9">
    <source>
        <dbReference type="SAM" id="Phobius"/>
    </source>
</evidence>
<evidence type="ECO:0000256" key="7">
    <source>
        <dbReference type="ARBA" id="ARBA00023136"/>
    </source>
</evidence>
<dbReference type="OrthoDB" id="17366at2759"/>
<keyword evidence="3" id="KW-0337">GPI-anchor biosynthesis</keyword>
<dbReference type="InterPro" id="IPR009580">
    <property type="entry name" value="GPI_biosynthesis_protein_Pig-F"/>
</dbReference>
<keyword evidence="7 9" id="KW-0472">Membrane</keyword>
<keyword evidence="4 9" id="KW-0812">Transmembrane</keyword>
<evidence type="ECO:0000313" key="11">
    <source>
        <dbReference type="Proteomes" id="UP000275385"/>
    </source>
</evidence>
<reference evidence="10 11" key="1">
    <citation type="submission" date="2018-08" db="EMBL/GenBank/DDBJ databases">
        <title>Draft genome of the lignicolous fungus Coniochaeta pulveracea.</title>
        <authorList>
            <person name="Borstlap C.J."/>
            <person name="De Witt R.N."/>
            <person name="Botha A."/>
            <person name="Volschenk H."/>
        </authorList>
    </citation>
    <scope>NUCLEOTIDE SEQUENCE [LARGE SCALE GENOMIC DNA]</scope>
    <source>
        <strain evidence="10 11">CAB683</strain>
    </source>
</reference>
<evidence type="ECO:0000256" key="8">
    <source>
        <dbReference type="SAM" id="MobiDB-lite"/>
    </source>
</evidence>
<keyword evidence="5" id="KW-0256">Endoplasmic reticulum</keyword>
<feature type="compositionally biased region" description="Polar residues" evidence="8">
    <location>
        <begin position="15"/>
        <end position="36"/>
    </location>
</feature>
<dbReference type="UniPathway" id="UPA00196"/>
<dbReference type="EMBL" id="QVQW01000019">
    <property type="protein sequence ID" value="RKU45702.1"/>
    <property type="molecule type" value="Genomic_DNA"/>
</dbReference>
<dbReference type="Pfam" id="PF06699">
    <property type="entry name" value="PIG-F"/>
    <property type="match status" value="1"/>
</dbReference>
<evidence type="ECO:0000256" key="4">
    <source>
        <dbReference type="ARBA" id="ARBA00022692"/>
    </source>
</evidence>
<feature type="transmembrane region" description="Helical" evidence="9">
    <location>
        <begin position="123"/>
        <end position="150"/>
    </location>
</feature>
<dbReference type="Proteomes" id="UP000275385">
    <property type="component" value="Unassembled WGS sequence"/>
</dbReference>
<feature type="transmembrane region" description="Helical" evidence="9">
    <location>
        <begin position="198"/>
        <end position="218"/>
    </location>
</feature>
<name>A0A420YCT2_9PEZI</name>
<evidence type="ECO:0000256" key="5">
    <source>
        <dbReference type="ARBA" id="ARBA00022824"/>
    </source>
</evidence>
<sequence>MPLIDPVTMSSAITKTTKAQMPVNSPKETPESSQLQPLHPTHILPSPSAQTAKHALPALQLAIFLIRFDSLVQNPVSTLWTSLPLVIVIQAAYAYVCLPVAGSGRGARKHRPGEKKKEGGPNVYAAILLSLLLSLSITPFLHVAMMLFGAPVLTHLQHTLLCAAHLSILAIFPLFYVHGVDSASWLAVAGFRAPFDETFGGLVGAVVGAWLGAVPIPLDWDREWQKWPVTVLCGVYIGYLLGKTIGGSQLAFGKKF</sequence>
<evidence type="ECO:0000256" key="2">
    <source>
        <dbReference type="ARBA" id="ARBA00004687"/>
    </source>
</evidence>
<dbReference type="AlphaFoldDB" id="A0A420YCT2"/>
<accession>A0A420YCT2</accession>
<gene>
    <name evidence="10" type="primary">GPI11</name>
    <name evidence="10" type="ORF">DL546_006945</name>
</gene>
<evidence type="ECO:0000256" key="3">
    <source>
        <dbReference type="ARBA" id="ARBA00022502"/>
    </source>
</evidence>
<organism evidence="10 11">
    <name type="scientific">Coniochaeta pulveracea</name>
    <dbReference type="NCBI Taxonomy" id="177199"/>
    <lineage>
        <taxon>Eukaryota</taxon>
        <taxon>Fungi</taxon>
        <taxon>Dikarya</taxon>
        <taxon>Ascomycota</taxon>
        <taxon>Pezizomycotina</taxon>
        <taxon>Sordariomycetes</taxon>
        <taxon>Sordariomycetidae</taxon>
        <taxon>Coniochaetales</taxon>
        <taxon>Coniochaetaceae</taxon>
        <taxon>Coniochaeta</taxon>
    </lineage>
</organism>
<comment type="caution">
    <text evidence="10">The sequence shown here is derived from an EMBL/GenBank/DDBJ whole genome shotgun (WGS) entry which is preliminary data.</text>
</comment>
<keyword evidence="11" id="KW-1185">Reference proteome</keyword>
<dbReference type="STRING" id="177199.A0A420YCT2"/>
<protein>
    <submittedName>
        <fullName evidence="10">Glycosylphosphatidylinositol (GPI) anchor assembly protein</fullName>
    </submittedName>
</protein>
<comment type="pathway">
    <text evidence="2">Glycolipid biosynthesis; glycosylphosphatidylinositol-anchor biosynthesis.</text>
</comment>
<feature type="transmembrane region" description="Helical" evidence="9">
    <location>
        <begin position="156"/>
        <end position="177"/>
    </location>
</feature>